<keyword evidence="5" id="KW-1185">Reference proteome</keyword>
<keyword evidence="1" id="KW-0175">Coiled coil</keyword>
<organism evidence="4 5">
    <name type="scientific">Aphanomyces stellatus</name>
    <dbReference type="NCBI Taxonomy" id="120398"/>
    <lineage>
        <taxon>Eukaryota</taxon>
        <taxon>Sar</taxon>
        <taxon>Stramenopiles</taxon>
        <taxon>Oomycota</taxon>
        <taxon>Saprolegniomycetes</taxon>
        <taxon>Saprolegniales</taxon>
        <taxon>Verrucalvaceae</taxon>
        <taxon>Aphanomyces</taxon>
    </lineage>
</organism>
<evidence type="ECO:0000313" key="3">
    <source>
        <dbReference type="EMBL" id="KAF0687547.1"/>
    </source>
</evidence>
<evidence type="ECO:0000313" key="5">
    <source>
        <dbReference type="Proteomes" id="UP000332933"/>
    </source>
</evidence>
<name>A0A485LFS7_9STRA</name>
<reference evidence="3" key="2">
    <citation type="submission" date="2019-06" db="EMBL/GenBank/DDBJ databases">
        <title>Genomics analysis of Aphanomyces spp. identifies a new class of oomycete effector associated with host adaptation.</title>
        <authorList>
            <person name="Gaulin E."/>
        </authorList>
    </citation>
    <scope>NUCLEOTIDE SEQUENCE</scope>
    <source>
        <strain evidence="3">CBS 578.67</strain>
    </source>
</reference>
<dbReference type="Proteomes" id="UP000332933">
    <property type="component" value="Unassembled WGS sequence"/>
</dbReference>
<reference evidence="4 5" key="1">
    <citation type="submission" date="2019-03" db="EMBL/GenBank/DDBJ databases">
        <authorList>
            <person name="Gaulin E."/>
            <person name="Dumas B."/>
        </authorList>
    </citation>
    <scope>NUCLEOTIDE SEQUENCE [LARGE SCALE GENOMIC DNA]</scope>
    <source>
        <strain evidence="4">CBS 568.67</strain>
    </source>
</reference>
<dbReference type="EMBL" id="CAADRA010006927">
    <property type="protein sequence ID" value="VFT97400.1"/>
    <property type="molecule type" value="Genomic_DNA"/>
</dbReference>
<accession>A0A485LFS7</accession>
<proteinExistence type="predicted"/>
<dbReference type="AlphaFoldDB" id="A0A485LFS7"/>
<evidence type="ECO:0000256" key="1">
    <source>
        <dbReference type="SAM" id="Coils"/>
    </source>
</evidence>
<gene>
    <name evidence="4" type="primary">Aste57867_20720</name>
    <name evidence="3" type="ORF">As57867_020652</name>
    <name evidence="4" type="ORF">ASTE57867_20720</name>
</gene>
<evidence type="ECO:0000313" key="4">
    <source>
        <dbReference type="EMBL" id="VFT97400.1"/>
    </source>
</evidence>
<dbReference type="EMBL" id="VJMH01006901">
    <property type="protein sequence ID" value="KAF0687547.1"/>
    <property type="molecule type" value="Genomic_DNA"/>
</dbReference>
<evidence type="ECO:0000256" key="2">
    <source>
        <dbReference type="SAM" id="MobiDB-lite"/>
    </source>
</evidence>
<protein>
    <submittedName>
        <fullName evidence="4">Aste57867_20720 protein</fullName>
    </submittedName>
</protein>
<feature type="region of interest" description="Disordered" evidence="2">
    <location>
        <begin position="1"/>
        <end position="31"/>
    </location>
</feature>
<sequence>MAGRRRGDAPPSTVSGGLTEDQLQRREYNRRKQQRYIDNQKHEATRLKTQIRDLEGHLQRLAPFSKTSDIQRMLSWEDVAEGLRSHLEETSDENRSLRGKRESYVRVIKTMAGWIAASKRMTRTPCGRFGSGVVSLNHVRLVANADCRRHGFDWITQILYHNSSHVFQTYQFPSCRSLDVNADFHMDFSDGLQYVWRLQVDVQAPMEQVAQAVRDHFVTPVSSTARFVASAEYVDTELLEATNMTYVRKTHRTGNDDDVIYQNLLYREFNETDRVVVVGQTIPDDEACPRNEYDLKSIIWIAVERTSAAESRIRILRTGSHMYTQAGGDFSLEQEARLFGYDLSAIHDDSQKESQLARHFHVAGVAATKVYSQYLENALAAIDQRRAVVRPGQLTTLELVYQKPTNASPHWTWLISNRNGTIDLMQHNESAKDVQVKTEEQLKR</sequence>
<dbReference type="OrthoDB" id="63535at2759"/>
<feature type="coiled-coil region" evidence="1">
    <location>
        <begin position="37"/>
        <end position="100"/>
    </location>
</feature>